<dbReference type="SUPFAM" id="SSF51569">
    <property type="entry name" value="Aldolase"/>
    <property type="match status" value="1"/>
</dbReference>
<evidence type="ECO:0000256" key="7">
    <source>
        <dbReference type="ARBA" id="ARBA00047508"/>
    </source>
</evidence>
<evidence type="ECO:0000256" key="1">
    <source>
        <dbReference type="ARBA" id="ARBA00003726"/>
    </source>
</evidence>
<dbReference type="Gene3D" id="3.20.20.70">
    <property type="entry name" value="Aldolase class I"/>
    <property type="match status" value="1"/>
</dbReference>
<reference evidence="10" key="1">
    <citation type="journal article" date="2018" name="Genome Biol.">
        <title>SKESA: strategic k-mer extension for scrupulous assemblies.</title>
        <authorList>
            <person name="Souvorov A."/>
            <person name="Agarwala R."/>
            <person name="Lipman D.J."/>
        </authorList>
    </citation>
    <scope>NUCLEOTIDE SEQUENCE</scope>
    <source>
        <strain evidence="10">OLC2673_Aeromonas</strain>
    </source>
</reference>
<evidence type="ECO:0000313" key="10">
    <source>
        <dbReference type="EMBL" id="HAT6345354.1"/>
    </source>
</evidence>
<keyword evidence="6 8" id="KW-0057">Aromatic amino acid biosynthesis</keyword>
<dbReference type="PANTHER" id="PTHR21225:SF6">
    <property type="entry name" value="PHOSPHO-2-DEHYDRO-3-DEOXYHEPTONATE ALDOLASE, TRP-SENSITIVE"/>
    <property type="match status" value="1"/>
</dbReference>
<sequence length="384" mass="41970">MWSARHSLHLHSKVIQMAVLNSVMRAFAVEALPTPADLLALHPCPADLATRIDQHRQQVRQILSGDDDRLLVVIGPCSIHDPLAALDYARRLAVLAHDYRDRLQIVMRTYFEKPRTTVGWKGLVFDPHLDGSNDIGHGLQLARQLLLDINRLGLATATEFLDTTSFLYLADLISWGAIGARTTESQVHRQLASALPCPIGFKNGTDGNIRVAIDAIQASEASHLFTAPGSQGGMVVIKSEGNPAGHIILRGGTRPNYHQSDVEEAAERLARQGLTPRLMVDCSHGNSQKLHKNQIRVAGELCRQLGEGSDTIAAVMVESFLQGGSQKPAPLTELVYGQSVTDACLCWDDTQTLLAMLAEAVETRRQHPGRAQPDIARWHAQLAS</sequence>
<dbReference type="InterPro" id="IPR006218">
    <property type="entry name" value="DAHP1/KDSA"/>
</dbReference>
<keyword evidence="4 8" id="KW-0028">Amino-acid biosynthesis</keyword>
<dbReference type="NCBIfam" id="NF009396">
    <property type="entry name" value="PRK12756.1"/>
    <property type="match status" value="1"/>
</dbReference>
<dbReference type="GO" id="GO:0005737">
    <property type="term" value="C:cytoplasm"/>
    <property type="evidence" value="ECO:0007669"/>
    <property type="project" value="TreeGrafter"/>
</dbReference>
<protein>
    <recommendedName>
        <fullName evidence="8">Phospho-2-dehydro-3-deoxyheptonate aldolase</fullName>
        <ecNumber evidence="8">2.5.1.54</ecNumber>
    </recommendedName>
</protein>
<dbReference type="InterPro" id="IPR013785">
    <property type="entry name" value="Aldolase_TIM"/>
</dbReference>
<dbReference type="EC" id="2.5.1.54" evidence="8"/>
<dbReference type="AlphaFoldDB" id="A0AAD3UC68"/>
<evidence type="ECO:0000256" key="8">
    <source>
        <dbReference type="PIRNR" id="PIRNR001361"/>
    </source>
</evidence>
<dbReference type="EMBL" id="DACTUL010000026">
    <property type="protein sequence ID" value="HAT6345354.1"/>
    <property type="molecule type" value="Genomic_DNA"/>
</dbReference>
<name>A0AAD3UC68_AERHY</name>
<comment type="caution">
    <text evidence="10">The sequence shown here is derived from an EMBL/GenBank/DDBJ whole genome shotgun (WGS) entry which is preliminary data.</text>
</comment>
<evidence type="ECO:0000256" key="6">
    <source>
        <dbReference type="ARBA" id="ARBA00023141"/>
    </source>
</evidence>
<dbReference type="GO" id="GO:0008652">
    <property type="term" value="P:amino acid biosynthetic process"/>
    <property type="evidence" value="ECO:0007669"/>
    <property type="project" value="UniProtKB-KW"/>
</dbReference>
<evidence type="ECO:0000256" key="4">
    <source>
        <dbReference type="ARBA" id="ARBA00022605"/>
    </source>
</evidence>
<evidence type="ECO:0000313" key="11">
    <source>
        <dbReference type="Proteomes" id="UP000859505"/>
    </source>
</evidence>
<keyword evidence="5 8" id="KW-0808">Transferase</keyword>
<dbReference type="GO" id="GO:0003849">
    <property type="term" value="F:3-deoxy-7-phosphoheptulonate synthase activity"/>
    <property type="evidence" value="ECO:0007669"/>
    <property type="project" value="UniProtKB-EC"/>
</dbReference>
<gene>
    <name evidence="10" type="ORF">JAJ28_003121</name>
</gene>
<dbReference type="GO" id="GO:0042802">
    <property type="term" value="F:identical protein binding"/>
    <property type="evidence" value="ECO:0007669"/>
    <property type="project" value="UniProtKB-ARBA"/>
</dbReference>
<dbReference type="Proteomes" id="UP000859505">
    <property type="component" value="Unassembled WGS sequence"/>
</dbReference>
<comment type="catalytic activity">
    <reaction evidence="7 8">
        <text>D-erythrose 4-phosphate + phosphoenolpyruvate + H2O = 7-phospho-2-dehydro-3-deoxy-D-arabino-heptonate + phosphate</text>
        <dbReference type="Rhea" id="RHEA:14717"/>
        <dbReference type="ChEBI" id="CHEBI:15377"/>
        <dbReference type="ChEBI" id="CHEBI:16897"/>
        <dbReference type="ChEBI" id="CHEBI:43474"/>
        <dbReference type="ChEBI" id="CHEBI:58394"/>
        <dbReference type="ChEBI" id="CHEBI:58702"/>
        <dbReference type="EC" id="2.5.1.54"/>
    </reaction>
</comment>
<dbReference type="Pfam" id="PF00793">
    <property type="entry name" value="DAHP_synth_1"/>
    <property type="match status" value="1"/>
</dbReference>
<reference evidence="10" key="2">
    <citation type="submission" date="2020-01" db="EMBL/GenBank/DDBJ databases">
        <authorList>
            <consortium name="NCBI Pathogen Detection Project"/>
        </authorList>
    </citation>
    <scope>NUCLEOTIDE SEQUENCE</scope>
    <source>
        <strain evidence="10">OLC2673_Aeromonas</strain>
    </source>
</reference>
<evidence type="ECO:0000256" key="2">
    <source>
        <dbReference type="ARBA" id="ARBA00004688"/>
    </source>
</evidence>
<dbReference type="InterPro" id="IPR006219">
    <property type="entry name" value="DAHP_synth_1"/>
</dbReference>
<dbReference type="FunFam" id="3.20.20.70:FF:000005">
    <property type="entry name" value="Phospho-2-dehydro-3-deoxyheptonate aldolase"/>
    <property type="match status" value="1"/>
</dbReference>
<comment type="similarity">
    <text evidence="3 8">Belongs to the class-I DAHP synthase family.</text>
</comment>
<evidence type="ECO:0000259" key="9">
    <source>
        <dbReference type="Pfam" id="PF00793"/>
    </source>
</evidence>
<comment type="function">
    <text evidence="1 8">Stereospecific condensation of phosphoenolpyruvate (PEP) and D-erythrose-4-phosphate (E4P) giving rise to 3-deoxy-D-arabino-heptulosonate-7-phosphate (DAHP).</text>
</comment>
<dbReference type="NCBIfam" id="TIGR00034">
    <property type="entry name" value="aroFGH"/>
    <property type="match status" value="1"/>
</dbReference>
<evidence type="ECO:0000256" key="3">
    <source>
        <dbReference type="ARBA" id="ARBA00007985"/>
    </source>
</evidence>
<dbReference type="GO" id="GO:0009073">
    <property type="term" value="P:aromatic amino acid family biosynthetic process"/>
    <property type="evidence" value="ECO:0007669"/>
    <property type="project" value="UniProtKB-KW"/>
</dbReference>
<comment type="pathway">
    <text evidence="2 8">Metabolic intermediate biosynthesis; chorismate biosynthesis; chorismate from D-erythrose 4-phosphate and phosphoenolpyruvate: step 1/7.</text>
</comment>
<dbReference type="PANTHER" id="PTHR21225">
    <property type="entry name" value="PHOSPHO-2-DEHYDRO-3-DEOXYHEPTONATE ALDOLASE DAHP SYNTHETASE"/>
    <property type="match status" value="1"/>
</dbReference>
<dbReference type="PIRSF" id="PIRSF001361">
    <property type="entry name" value="DAHP_synthase"/>
    <property type="match status" value="1"/>
</dbReference>
<proteinExistence type="inferred from homology"/>
<organism evidence="10 11">
    <name type="scientific">Aeromonas hydrophila</name>
    <dbReference type="NCBI Taxonomy" id="644"/>
    <lineage>
        <taxon>Bacteria</taxon>
        <taxon>Pseudomonadati</taxon>
        <taxon>Pseudomonadota</taxon>
        <taxon>Gammaproteobacteria</taxon>
        <taxon>Aeromonadales</taxon>
        <taxon>Aeromonadaceae</taxon>
        <taxon>Aeromonas</taxon>
    </lineage>
</organism>
<feature type="domain" description="DAHP synthetase I/KDSA" evidence="9">
    <location>
        <begin position="58"/>
        <end position="353"/>
    </location>
</feature>
<dbReference type="NCBIfam" id="NF009395">
    <property type="entry name" value="PRK12755.1"/>
    <property type="match status" value="1"/>
</dbReference>
<evidence type="ECO:0000256" key="5">
    <source>
        <dbReference type="ARBA" id="ARBA00022679"/>
    </source>
</evidence>
<accession>A0AAD3UC68</accession>